<evidence type="ECO:0000313" key="3">
    <source>
        <dbReference type="Proteomes" id="UP001300383"/>
    </source>
</evidence>
<proteinExistence type="predicted"/>
<reference evidence="2 3" key="1">
    <citation type="submission" date="2023-05" db="EMBL/GenBank/DDBJ databases">
        <title>[ruminococcus] sp. nov., isolated from a pig farm feces dump.</title>
        <authorList>
            <person name="Chang Y.-H."/>
        </authorList>
    </citation>
    <scope>NUCLEOTIDE SEQUENCE [LARGE SCALE GENOMIC DNA]</scope>
    <source>
        <strain evidence="2 3">YH-rum2234</strain>
    </source>
</reference>
<comment type="caution">
    <text evidence="2">The sequence shown here is derived from an EMBL/GenBank/DDBJ whole genome shotgun (WGS) entry which is preliminary data.</text>
</comment>
<dbReference type="PANTHER" id="PTHR11717:SF31">
    <property type="entry name" value="LOW MOLECULAR WEIGHT PROTEIN-TYROSINE-PHOSPHATASE ETP-RELATED"/>
    <property type="match status" value="1"/>
</dbReference>
<dbReference type="InterPro" id="IPR036196">
    <property type="entry name" value="Ptyr_pPase_sf"/>
</dbReference>
<dbReference type="Gene3D" id="3.40.50.2300">
    <property type="match status" value="1"/>
</dbReference>
<dbReference type="Pfam" id="PF01451">
    <property type="entry name" value="LMWPc"/>
    <property type="match status" value="1"/>
</dbReference>
<accession>A0AAP4BAL7</accession>
<protein>
    <recommendedName>
        <fullName evidence="1">Phosphotyrosine protein phosphatase I domain-containing protein</fullName>
    </recommendedName>
</protein>
<dbReference type="InterPro" id="IPR050438">
    <property type="entry name" value="LMW_PTPase"/>
</dbReference>
<feature type="domain" description="Phosphotyrosine protein phosphatase I" evidence="1">
    <location>
        <begin position="5"/>
        <end position="144"/>
    </location>
</feature>
<name>A0AAP4BAL7_9FIRM</name>
<dbReference type="RefSeq" id="WP_283231488.1">
    <property type="nucleotide sequence ID" value="NZ_JASGBQ010000024.1"/>
</dbReference>
<evidence type="ECO:0000313" key="2">
    <source>
        <dbReference type="EMBL" id="MDI9243061.1"/>
    </source>
</evidence>
<dbReference type="PANTHER" id="PTHR11717">
    <property type="entry name" value="LOW MOLECULAR WEIGHT PROTEIN TYROSINE PHOSPHATASE"/>
    <property type="match status" value="1"/>
</dbReference>
<dbReference type="SMART" id="SM00226">
    <property type="entry name" value="LMWPc"/>
    <property type="match status" value="1"/>
</dbReference>
<dbReference type="EMBL" id="JASGBQ010000024">
    <property type="protein sequence ID" value="MDI9243061.1"/>
    <property type="molecule type" value="Genomic_DNA"/>
</dbReference>
<organism evidence="2 3">
    <name type="scientific">Fusibacillus kribbianus</name>
    <dbReference type="NCBI Taxonomy" id="3044208"/>
    <lineage>
        <taxon>Bacteria</taxon>
        <taxon>Bacillati</taxon>
        <taxon>Bacillota</taxon>
        <taxon>Clostridia</taxon>
        <taxon>Lachnospirales</taxon>
        <taxon>Lachnospiraceae</taxon>
        <taxon>Fusibacillus</taxon>
    </lineage>
</organism>
<evidence type="ECO:0000259" key="1">
    <source>
        <dbReference type="SMART" id="SM00226"/>
    </source>
</evidence>
<keyword evidence="3" id="KW-1185">Reference proteome</keyword>
<dbReference type="InterPro" id="IPR023485">
    <property type="entry name" value="Ptyr_pPase"/>
</dbReference>
<dbReference type="GO" id="GO:0004725">
    <property type="term" value="F:protein tyrosine phosphatase activity"/>
    <property type="evidence" value="ECO:0007669"/>
    <property type="project" value="TreeGrafter"/>
</dbReference>
<dbReference type="Proteomes" id="UP001300383">
    <property type="component" value="Unassembled WGS sequence"/>
</dbReference>
<gene>
    <name evidence="2" type="ORF">QJ036_11355</name>
</gene>
<sequence length="158" mass="17629">MARVKKVIFVCRDNTCLSNMAAAVFEDIRGEREIQVASRGLVVLFPEPINQKAVAILKSHQLTLLSQEATALEKTDFVPGTLVLTMTRSEKQEVKQRFPEMPNIFTLREFTGQEGDIEEPLGGSLADYGACYEHIDLLVKVAAEIIFKEEEDNDSIGL</sequence>
<dbReference type="AlphaFoldDB" id="A0AAP4BAL7"/>
<dbReference type="SUPFAM" id="SSF52788">
    <property type="entry name" value="Phosphotyrosine protein phosphatases I"/>
    <property type="match status" value="1"/>
</dbReference>